<gene>
    <name evidence="1" type="ORF">GCM10010136_28120</name>
</gene>
<evidence type="ECO:0000313" key="2">
    <source>
        <dbReference type="Proteomes" id="UP000641137"/>
    </source>
</evidence>
<protein>
    <submittedName>
        <fullName evidence="1">Uncharacterized protein</fullName>
    </submittedName>
</protein>
<name>A0A8J3DS63_9HYPH</name>
<keyword evidence="2" id="KW-1185">Reference proteome</keyword>
<reference evidence="1" key="1">
    <citation type="journal article" date="2014" name="Int. J. Syst. Evol. Microbiol.">
        <title>Complete genome sequence of Corynebacterium casei LMG S-19264T (=DSM 44701T), isolated from a smear-ripened cheese.</title>
        <authorList>
            <consortium name="US DOE Joint Genome Institute (JGI-PGF)"/>
            <person name="Walter F."/>
            <person name="Albersmeier A."/>
            <person name="Kalinowski J."/>
            <person name="Ruckert C."/>
        </authorList>
    </citation>
    <scope>NUCLEOTIDE SEQUENCE</scope>
    <source>
        <strain evidence="1">KCTC 42097</strain>
    </source>
</reference>
<dbReference type="RefSeq" id="WP_189491404.1">
    <property type="nucleotide sequence ID" value="NZ_BMZO01000009.1"/>
</dbReference>
<evidence type="ECO:0000313" key="1">
    <source>
        <dbReference type="EMBL" id="GHC76943.1"/>
    </source>
</evidence>
<organism evidence="1 2">
    <name type="scientific">Limoniibacter endophyticus</name>
    <dbReference type="NCBI Taxonomy" id="1565040"/>
    <lineage>
        <taxon>Bacteria</taxon>
        <taxon>Pseudomonadati</taxon>
        <taxon>Pseudomonadota</taxon>
        <taxon>Alphaproteobacteria</taxon>
        <taxon>Hyphomicrobiales</taxon>
        <taxon>Bartonellaceae</taxon>
        <taxon>Limoniibacter</taxon>
    </lineage>
</organism>
<comment type="caution">
    <text evidence="1">The sequence shown here is derived from an EMBL/GenBank/DDBJ whole genome shotgun (WGS) entry which is preliminary data.</text>
</comment>
<accession>A0A8J3DS63</accession>
<dbReference type="Proteomes" id="UP000641137">
    <property type="component" value="Unassembled WGS sequence"/>
</dbReference>
<proteinExistence type="predicted"/>
<reference evidence="1" key="2">
    <citation type="submission" date="2020-09" db="EMBL/GenBank/DDBJ databases">
        <authorList>
            <person name="Sun Q."/>
            <person name="Kim S."/>
        </authorList>
    </citation>
    <scope>NUCLEOTIDE SEQUENCE</scope>
    <source>
        <strain evidence="1">KCTC 42097</strain>
    </source>
</reference>
<sequence length="89" mass="10347">MGEEAMAYVTAEIRASKVYHGYDEARRPIIDDLPSSEFVEKMIKISRILSVTENYIFIECPHNTVQTWEYKGTLDEFRIKMRQAGISVE</sequence>
<dbReference type="AlphaFoldDB" id="A0A8J3DS63"/>
<dbReference type="EMBL" id="BMZO01000009">
    <property type="protein sequence ID" value="GHC76943.1"/>
    <property type="molecule type" value="Genomic_DNA"/>
</dbReference>